<proteinExistence type="predicted"/>
<evidence type="ECO:0000313" key="1">
    <source>
        <dbReference type="EMBL" id="KAI0058001.1"/>
    </source>
</evidence>
<comment type="caution">
    <text evidence="1">The sequence shown here is derived from an EMBL/GenBank/DDBJ whole genome shotgun (WGS) entry which is preliminary data.</text>
</comment>
<gene>
    <name evidence="1" type="ORF">BV25DRAFT_1325572</name>
</gene>
<sequence length="596" mass="65237">MHIALDADLFNGPSLSTGNIWVKPSNGTWHNSRLPISILPPEVLARVFSFQAALEPPSSEASPTDWVSTTSKRLGWIKVTHVCQLWRDVALSEPTLWEDVGLEVMPKWAEEMLVRAKSVSVKVRRAAYSDFLRGIWIGSSASAERIVANHHAHIGELTLVGDPESIIPSAELLLASPTPVLVALDLQIRTEWDEENIVSFPPSPHGTPLSPRLRCLTMARCQPSWTHPVPYALTHLEIRLPTAAMRPLSTSSPLHPTPPQITAFNNLVTSLKGMPALETLILEHCIPTRPPVTIGSSSPDSIANLPCLTTLALSGKPGDCLNIVQSVRIPPSAKLGLSCMSYAGQGEDCLILLPFVTAQLRARDKDAPSLRTLSISDAGGFGLSVQVWEEIKPRDQPSVFSYHGVRPSVHFFFAFDSDGEGANSRVVRSICDALPLDDLQSLSVDVQEFWDTWSEQTWGDTFGRCKTLHHLRSAGAAAPSLCDALTRPEKAALDPTKEEKTAGAPRPVLFPNLARLTLQDIAFNGSFALRFLGGLAGRRGKNAGLKHFHGKGCEFGPHYIQVLKSIVPEVELEDWEEDEEEEEEDIEDLSTEDSDT</sequence>
<reference evidence="1" key="1">
    <citation type="submission" date="2021-03" db="EMBL/GenBank/DDBJ databases">
        <authorList>
            <consortium name="DOE Joint Genome Institute"/>
            <person name="Ahrendt S."/>
            <person name="Looney B.P."/>
            <person name="Miyauchi S."/>
            <person name="Morin E."/>
            <person name="Drula E."/>
            <person name="Courty P.E."/>
            <person name="Chicoki N."/>
            <person name="Fauchery L."/>
            <person name="Kohler A."/>
            <person name="Kuo A."/>
            <person name="Labutti K."/>
            <person name="Pangilinan J."/>
            <person name="Lipzen A."/>
            <person name="Riley R."/>
            <person name="Andreopoulos W."/>
            <person name="He G."/>
            <person name="Johnson J."/>
            <person name="Barry K.W."/>
            <person name="Grigoriev I.V."/>
            <person name="Nagy L."/>
            <person name="Hibbett D."/>
            <person name="Henrissat B."/>
            <person name="Matheny P.B."/>
            <person name="Labbe J."/>
            <person name="Martin F."/>
        </authorList>
    </citation>
    <scope>NUCLEOTIDE SEQUENCE</scope>
    <source>
        <strain evidence="1">HHB10654</strain>
    </source>
</reference>
<reference evidence="1" key="2">
    <citation type="journal article" date="2022" name="New Phytol.">
        <title>Evolutionary transition to the ectomycorrhizal habit in the genomes of a hyperdiverse lineage of mushroom-forming fungi.</title>
        <authorList>
            <person name="Looney B."/>
            <person name="Miyauchi S."/>
            <person name="Morin E."/>
            <person name="Drula E."/>
            <person name="Courty P.E."/>
            <person name="Kohler A."/>
            <person name="Kuo A."/>
            <person name="LaButti K."/>
            <person name="Pangilinan J."/>
            <person name="Lipzen A."/>
            <person name="Riley R."/>
            <person name="Andreopoulos W."/>
            <person name="He G."/>
            <person name="Johnson J."/>
            <person name="Nolan M."/>
            <person name="Tritt A."/>
            <person name="Barry K.W."/>
            <person name="Grigoriev I.V."/>
            <person name="Nagy L.G."/>
            <person name="Hibbett D."/>
            <person name="Henrissat B."/>
            <person name="Matheny P.B."/>
            <person name="Labbe J."/>
            <person name="Martin F.M."/>
        </authorList>
    </citation>
    <scope>NUCLEOTIDE SEQUENCE</scope>
    <source>
        <strain evidence="1">HHB10654</strain>
    </source>
</reference>
<organism evidence="1 2">
    <name type="scientific">Artomyces pyxidatus</name>
    <dbReference type="NCBI Taxonomy" id="48021"/>
    <lineage>
        <taxon>Eukaryota</taxon>
        <taxon>Fungi</taxon>
        <taxon>Dikarya</taxon>
        <taxon>Basidiomycota</taxon>
        <taxon>Agaricomycotina</taxon>
        <taxon>Agaricomycetes</taxon>
        <taxon>Russulales</taxon>
        <taxon>Auriscalpiaceae</taxon>
        <taxon>Artomyces</taxon>
    </lineage>
</organism>
<protein>
    <submittedName>
        <fullName evidence="1">Uncharacterized protein</fullName>
    </submittedName>
</protein>
<name>A0ACB8SQ13_9AGAM</name>
<accession>A0ACB8SQ13</accession>
<dbReference type="EMBL" id="MU277240">
    <property type="protein sequence ID" value="KAI0058001.1"/>
    <property type="molecule type" value="Genomic_DNA"/>
</dbReference>
<keyword evidence="2" id="KW-1185">Reference proteome</keyword>
<evidence type="ECO:0000313" key="2">
    <source>
        <dbReference type="Proteomes" id="UP000814140"/>
    </source>
</evidence>
<dbReference type="Proteomes" id="UP000814140">
    <property type="component" value="Unassembled WGS sequence"/>
</dbReference>